<feature type="domain" description="Tail specific protease" evidence="2">
    <location>
        <begin position="231"/>
        <end position="438"/>
    </location>
</feature>
<name>A0A9W6IHX4_9PROT</name>
<dbReference type="EMBL" id="BSFE01000001">
    <property type="protein sequence ID" value="GLK50626.1"/>
    <property type="molecule type" value="Genomic_DNA"/>
</dbReference>
<dbReference type="Gene3D" id="3.90.226.10">
    <property type="entry name" value="2-enoyl-CoA Hydratase, Chain A, domain 1"/>
    <property type="match status" value="1"/>
</dbReference>
<evidence type="ECO:0000259" key="2">
    <source>
        <dbReference type="SMART" id="SM00245"/>
    </source>
</evidence>
<evidence type="ECO:0000256" key="1">
    <source>
        <dbReference type="SAM" id="SignalP"/>
    </source>
</evidence>
<evidence type="ECO:0000313" key="3">
    <source>
        <dbReference type="EMBL" id="GLK50626.1"/>
    </source>
</evidence>
<evidence type="ECO:0000313" key="4">
    <source>
        <dbReference type="Proteomes" id="UP001143486"/>
    </source>
</evidence>
<dbReference type="RefSeq" id="WP_271185027.1">
    <property type="nucleotide sequence ID" value="NZ_BSFE01000001.1"/>
</dbReference>
<dbReference type="CDD" id="cd07563">
    <property type="entry name" value="Peptidase_S41_IRBP"/>
    <property type="match status" value="1"/>
</dbReference>
<feature type="signal peptide" evidence="1">
    <location>
        <begin position="1"/>
        <end position="25"/>
    </location>
</feature>
<dbReference type="GO" id="GO:0006508">
    <property type="term" value="P:proteolysis"/>
    <property type="evidence" value="ECO:0007669"/>
    <property type="project" value="InterPro"/>
</dbReference>
<protein>
    <submittedName>
        <fullName evidence="3">Peptidase</fullName>
    </submittedName>
</protein>
<dbReference type="SMART" id="SM00245">
    <property type="entry name" value="TSPc"/>
    <property type="match status" value="1"/>
</dbReference>
<proteinExistence type="predicted"/>
<dbReference type="AlphaFoldDB" id="A0A9W6IHX4"/>
<dbReference type="Gene3D" id="3.30.750.44">
    <property type="match status" value="1"/>
</dbReference>
<feature type="chain" id="PRO_5040765972" evidence="1">
    <location>
        <begin position="26"/>
        <end position="465"/>
    </location>
</feature>
<organism evidence="3 4">
    <name type="scientific">Maricaulis virginensis</name>
    <dbReference type="NCBI Taxonomy" id="144022"/>
    <lineage>
        <taxon>Bacteria</taxon>
        <taxon>Pseudomonadati</taxon>
        <taxon>Pseudomonadota</taxon>
        <taxon>Alphaproteobacteria</taxon>
        <taxon>Maricaulales</taxon>
        <taxon>Maricaulaceae</taxon>
        <taxon>Maricaulis</taxon>
    </lineage>
</organism>
<dbReference type="GO" id="GO:0008236">
    <property type="term" value="F:serine-type peptidase activity"/>
    <property type="evidence" value="ECO:0007669"/>
    <property type="project" value="InterPro"/>
</dbReference>
<accession>A0A9W6IHX4</accession>
<keyword evidence="1" id="KW-0732">Signal</keyword>
<reference evidence="3" key="2">
    <citation type="submission" date="2023-01" db="EMBL/GenBank/DDBJ databases">
        <authorList>
            <person name="Sun Q."/>
            <person name="Evtushenko L."/>
        </authorList>
    </citation>
    <scope>NUCLEOTIDE SEQUENCE</scope>
    <source>
        <strain evidence="3">VKM B-1513</strain>
    </source>
</reference>
<dbReference type="InterPro" id="IPR029045">
    <property type="entry name" value="ClpP/crotonase-like_dom_sf"/>
</dbReference>
<dbReference type="InterPro" id="IPR005151">
    <property type="entry name" value="Tail-specific_protease"/>
</dbReference>
<dbReference type="PANTHER" id="PTHR11261:SF3">
    <property type="entry name" value="RETINOL-BINDING PROTEIN 3"/>
    <property type="match status" value="1"/>
</dbReference>
<sequence length="465" mass="50149">MSRPSCLAVCAALILTACGESSAFAQPREIFGSNGTIEPARGIWHSAEYGWILEIDADGITRWQDTPAGCYATAQDGPTLMSQVEYRYITPLGSDRAKFEYLPSDGNTVFERLGALPETCGAQDLSGRRATFDVFTSIFERHYAFFERRGVDWQARVAEARARLSDDMSDADVFALLASLIEPLGDSHTKLIAEFDGERHRAQYGLGTTLPMIAGGIGETPWLVGLIDQTVGEVLDPGARHIGNDRVITGMIDGRVGYIQIFTMGGFTDTQTPGTPEWAAAELAALDTMLDEALTGFADADAVILDLSNNRGGYDAVTRAIASRFTDTPFTGYTVRTDWSGEPDAVYRIEPHDGPRYTGPVYVLTSDVTVSAGEITTMMLRQLPNVTQAGTATRGAFSTPLAKPLPNGWYVELANEIFADAEGVVHEGRGLEPEVALDVFAGDDPVGSHGRAVQALAEHALTHLD</sequence>
<gene>
    <name evidence="3" type="ORF">GCM10017621_01340</name>
</gene>
<dbReference type="SUPFAM" id="SSF52096">
    <property type="entry name" value="ClpP/crotonase"/>
    <property type="match status" value="1"/>
</dbReference>
<dbReference type="PANTHER" id="PTHR11261">
    <property type="entry name" value="INTERPHOTORECEPTOR RETINOID-BINDING PROTEIN"/>
    <property type="match status" value="1"/>
</dbReference>
<keyword evidence="4" id="KW-1185">Reference proteome</keyword>
<dbReference type="Pfam" id="PF03572">
    <property type="entry name" value="Peptidase_S41"/>
    <property type="match status" value="1"/>
</dbReference>
<dbReference type="PROSITE" id="PS51257">
    <property type="entry name" value="PROKAR_LIPOPROTEIN"/>
    <property type="match status" value="1"/>
</dbReference>
<comment type="caution">
    <text evidence="3">The sequence shown here is derived from an EMBL/GenBank/DDBJ whole genome shotgun (WGS) entry which is preliminary data.</text>
</comment>
<dbReference type="Proteomes" id="UP001143486">
    <property type="component" value="Unassembled WGS sequence"/>
</dbReference>
<reference evidence="3" key="1">
    <citation type="journal article" date="2014" name="Int. J. Syst. Evol. Microbiol.">
        <title>Complete genome sequence of Corynebacterium casei LMG S-19264T (=DSM 44701T), isolated from a smear-ripened cheese.</title>
        <authorList>
            <consortium name="US DOE Joint Genome Institute (JGI-PGF)"/>
            <person name="Walter F."/>
            <person name="Albersmeier A."/>
            <person name="Kalinowski J."/>
            <person name="Ruckert C."/>
        </authorList>
    </citation>
    <scope>NUCLEOTIDE SEQUENCE</scope>
    <source>
        <strain evidence="3">VKM B-1513</strain>
    </source>
</reference>